<dbReference type="SUPFAM" id="SSF53041">
    <property type="entry name" value="Resolvase-like"/>
    <property type="match status" value="1"/>
</dbReference>
<evidence type="ECO:0000256" key="2">
    <source>
        <dbReference type="ARBA" id="ARBA00023125"/>
    </source>
</evidence>
<dbReference type="EMBL" id="CYZV01000058">
    <property type="protein sequence ID" value="CUO81655.1"/>
    <property type="molecule type" value="Genomic_DNA"/>
</dbReference>
<dbReference type="PROSITE" id="PS00397">
    <property type="entry name" value="RECOMBINASES_1"/>
    <property type="match status" value="1"/>
</dbReference>
<dbReference type="Pfam" id="PF00239">
    <property type="entry name" value="Resolvase"/>
    <property type="match status" value="1"/>
</dbReference>
<dbReference type="InterPro" id="IPR050639">
    <property type="entry name" value="SSR_resolvase"/>
</dbReference>
<evidence type="ECO:0000256" key="3">
    <source>
        <dbReference type="ARBA" id="ARBA00023172"/>
    </source>
</evidence>
<evidence type="ECO:0000313" key="7">
    <source>
        <dbReference type="EMBL" id="CUO81655.1"/>
    </source>
</evidence>
<dbReference type="InterPro" id="IPR036162">
    <property type="entry name" value="Resolvase-like_N_sf"/>
</dbReference>
<protein>
    <submittedName>
        <fullName evidence="7">DNA-invertase Hin</fullName>
    </submittedName>
</protein>
<organism evidence="7 8">
    <name type="scientific">Clostridium disporicum</name>
    <dbReference type="NCBI Taxonomy" id="84024"/>
    <lineage>
        <taxon>Bacteria</taxon>
        <taxon>Bacillati</taxon>
        <taxon>Bacillota</taxon>
        <taxon>Clostridia</taxon>
        <taxon>Eubacteriales</taxon>
        <taxon>Clostridiaceae</taxon>
        <taxon>Clostridium</taxon>
    </lineage>
</organism>
<reference evidence="7 8" key="1">
    <citation type="submission" date="2015-09" db="EMBL/GenBank/DDBJ databases">
        <authorList>
            <consortium name="Pathogen Informatics"/>
        </authorList>
    </citation>
    <scope>NUCLEOTIDE SEQUENCE [LARGE SCALE GENOMIC DNA]</scope>
    <source>
        <strain evidence="7 8">2789STDY5834855</strain>
    </source>
</reference>
<dbReference type="InterPro" id="IPR006118">
    <property type="entry name" value="Recombinase_CS"/>
</dbReference>
<dbReference type="GO" id="GO:0003677">
    <property type="term" value="F:DNA binding"/>
    <property type="evidence" value="ECO:0007669"/>
    <property type="project" value="UniProtKB-KW"/>
</dbReference>
<evidence type="ECO:0000256" key="1">
    <source>
        <dbReference type="ARBA" id="ARBA00022908"/>
    </source>
</evidence>
<dbReference type="GO" id="GO:0015074">
    <property type="term" value="P:DNA integration"/>
    <property type="evidence" value="ECO:0007669"/>
    <property type="project" value="UniProtKB-KW"/>
</dbReference>
<dbReference type="GeneID" id="83012180"/>
<dbReference type="PANTHER" id="PTHR30461:SF2">
    <property type="entry name" value="SERINE RECOMBINASE PINE-RELATED"/>
    <property type="match status" value="1"/>
</dbReference>
<feature type="active site" description="O-(5'-phospho-DNA)-serine intermediate" evidence="4 5">
    <location>
        <position position="9"/>
    </location>
</feature>
<proteinExistence type="predicted"/>
<name>A0A174I9E9_9CLOT</name>
<dbReference type="CDD" id="cd03768">
    <property type="entry name" value="SR_ResInv"/>
    <property type="match status" value="1"/>
</dbReference>
<dbReference type="PROSITE" id="PS51736">
    <property type="entry name" value="RECOMBINASES_3"/>
    <property type="match status" value="1"/>
</dbReference>
<dbReference type="AlphaFoldDB" id="A0A174I9E9"/>
<dbReference type="PANTHER" id="PTHR30461">
    <property type="entry name" value="DNA-INVERTASE FROM LAMBDOID PROPHAGE"/>
    <property type="match status" value="1"/>
</dbReference>
<feature type="domain" description="Resolvase/invertase-type recombinase catalytic" evidence="6">
    <location>
        <begin position="1"/>
        <end position="138"/>
    </location>
</feature>
<sequence>MNYGYARVSTIKQGRGNSLEEQLSELFSSGCDEVIEEKFSGKTNDRPQLKLLLDKLKEGDTFTVTKLDRFARSLIDGTKLVQELLDRGIKINILNIGVMDNTPASKLIRNIFLSFAEFERDMILERTREGKEIAKTKAGYKEGRPKKFTKDQIDLALSMLSVNGGDKSYNEVERLIGISVSTLKRENNKRKLEKINN</sequence>
<keyword evidence="1" id="KW-0229">DNA integration</keyword>
<dbReference type="InterPro" id="IPR006119">
    <property type="entry name" value="Resolv_N"/>
</dbReference>
<dbReference type="RefSeq" id="WP_042398942.1">
    <property type="nucleotide sequence ID" value="NZ_CYZV01000058.1"/>
</dbReference>
<dbReference type="GO" id="GO:0000150">
    <property type="term" value="F:DNA strand exchange activity"/>
    <property type="evidence" value="ECO:0007669"/>
    <property type="project" value="InterPro"/>
</dbReference>
<keyword evidence="3" id="KW-0233">DNA recombination</keyword>
<accession>A0A174I9E9</accession>
<dbReference type="OrthoDB" id="9797501at2"/>
<evidence type="ECO:0000259" key="6">
    <source>
        <dbReference type="PROSITE" id="PS51736"/>
    </source>
</evidence>
<evidence type="ECO:0000256" key="5">
    <source>
        <dbReference type="PROSITE-ProRule" id="PRU10137"/>
    </source>
</evidence>
<keyword evidence="2" id="KW-0238">DNA-binding</keyword>
<gene>
    <name evidence="7" type="primary">hin_5</name>
    <name evidence="7" type="ORF">ERS852470_03448</name>
</gene>
<dbReference type="Proteomes" id="UP000095558">
    <property type="component" value="Unassembled WGS sequence"/>
</dbReference>
<dbReference type="SMART" id="SM00857">
    <property type="entry name" value="Resolvase"/>
    <property type="match status" value="1"/>
</dbReference>
<evidence type="ECO:0000256" key="4">
    <source>
        <dbReference type="PIRSR" id="PIRSR606118-50"/>
    </source>
</evidence>
<dbReference type="Gene3D" id="3.40.50.1390">
    <property type="entry name" value="Resolvase, N-terminal catalytic domain"/>
    <property type="match status" value="1"/>
</dbReference>
<evidence type="ECO:0000313" key="8">
    <source>
        <dbReference type="Proteomes" id="UP000095558"/>
    </source>
</evidence>